<feature type="transmembrane region" description="Helical" evidence="7">
    <location>
        <begin position="80"/>
        <end position="98"/>
    </location>
</feature>
<reference evidence="8 9" key="1">
    <citation type="journal article" date="2005" name="Int. J. Syst. Evol. Microbiol.">
        <title>Nitrincola lacisaponensis gen. nov., sp. nov., a novel alkaliphilic bacterium isolated from an alkaline, saline lake.</title>
        <authorList>
            <person name="Dimitriu P.A."/>
            <person name="Shukla S.K."/>
            <person name="Conradt J."/>
            <person name="Marquez M.C."/>
            <person name="Ventosa A."/>
            <person name="Maglia A."/>
            <person name="Peyton B.M."/>
            <person name="Pinkart H.C."/>
            <person name="Mormile M.R."/>
        </authorList>
    </citation>
    <scope>NUCLEOTIDE SEQUENCE [LARGE SCALE GENOMIC DNA]</scope>
    <source>
        <strain evidence="8 9">4CA</strain>
    </source>
</reference>
<comment type="subcellular location">
    <subcellularLocation>
        <location evidence="6">Cell membrane</location>
        <topology evidence="6">Multi-pass membrane protein</topology>
    </subcellularLocation>
    <subcellularLocation>
        <location evidence="1">Membrane</location>
        <topology evidence="1">Multi-pass membrane protein</topology>
    </subcellularLocation>
</comment>
<dbReference type="GO" id="GO:0010043">
    <property type="term" value="P:response to zinc ion"/>
    <property type="evidence" value="ECO:0007669"/>
    <property type="project" value="TreeGrafter"/>
</dbReference>
<name>A0A063Y5G4_9GAMM</name>
<evidence type="ECO:0000313" key="9">
    <source>
        <dbReference type="Proteomes" id="UP000027318"/>
    </source>
</evidence>
<feature type="transmembrane region" description="Helical" evidence="7">
    <location>
        <begin position="153"/>
        <end position="172"/>
    </location>
</feature>
<sequence length="292" mass="31516">MEMLRQLTYQLYASGYLPEMFQYGFLTNALVAACIMGPILGALGPLVVVKRLAFFSEAVGHGALTGVAIGILLGEPVTQPLVALFCFCTLFALLLHWIKSRTQVPYDALVGVFLSFAIALGAALLLYVAKRVNVHILENVLFGSILTVRDMDILVLLLIALISVSLLLYSGNRALLASLSPELARTRGISVRLYDYVFVLLIALVTVASVKVVGAILVGALLLIPATAARMISRNGREFFWFSVIFSTLSCLLGILLPMAGAMPIPSGAAIVMIASAFFILALGVRRWRKVQ</sequence>
<evidence type="ECO:0000256" key="5">
    <source>
        <dbReference type="ARBA" id="ARBA00023136"/>
    </source>
</evidence>
<keyword evidence="9" id="KW-1185">Reference proteome</keyword>
<feature type="transmembrane region" description="Helical" evidence="7">
    <location>
        <begin position="193"/>
        <end position="210"/>
    </location>
</feature>
<comment type="similarity">
    <text evidence="2 6">Belongs to the ABC-3 integral membrane protein family.</text>
</comment>
<evidence type="ECO:0000313" key="8">
    <source>
        <dbReference type="EMBL" id="KDE39981.1"/>
    </source>
</evidence>
<evidence type="ECO:0000256" key="1">
    <source>
        <dbReference type="ARBA" id="ARBA00004141"/>
    </source>
</evidence>
<organism evidence="8 9">
    <name type="scientific">Nitrincola lacisaponensis</name>
    <dbReference type="NCBI Taxonomy" id="267850"/>
    <lineage>
        <taxon>Bacteria</taxon>
        <taxon>Pseudomonadati</taxon>
        <taxon>Pseudomonadota</taxon>
        <taxon>Gammaproteobacteria</taxon>
        <taxon>Oceanospirillales</taxon>
        <taxon>Oceanospirillaceae</taxon>
        <taxon>Nitrincola</taxon>
    </lineage>
</organism>
<keyword evidence="4 7" id="KW-1133">Transmembrane helix</keyword>
<dbReference type="SUPFAM" id="SSF81345">
    <property type="entry name" value="ABC transporter involved in vitamin B12 uptake, BtuC"/>
    <property type="match status" value="1"/>
</dbReference>
<dbReference type="Pfam" id="PF00950">
    <property type="entry name" value="ABC-3"/>
    <property type="match status" value="1"/>
</dbReference>
<feature type="transmembrane region" description="Helical" evidence="7">
    <location>
        <begin position="265"/>
        <end position="285"/>
    </location>
</feature>
<dbReference type="InterPro" id="IPR001626">
    <property type="entry name" value="ABC_TroCD"/>
</dbReference>
<dbReference type="RefSeq" id="WP_036546143.1">
    <property type="nucleotide sequence ID" value="NZ_JMSZ01000021.1"/>
</dbReference>
<evidence type="ECO:0000256" key="7">
    <source>
        <dbReference type="SAM" id="Phobius"/>
    </source>
</evidence>
<dbReference type="PANTHER" id="PTHR30477">
    <property type="entry name" value="ABC-TRANSPORTER METAL-BINDING PROTEIN"/>
    <property type="match status" value="1"/>
</dbReference>
<proteinExistence type="inferred from homology"/>
<accession>A0A063Y5G4</accession>
<dbReference type="GO" id="GO:0055085">
    <property type="term" value="P:transmembrane transport"/>
    <property type="evidence" value="ECO:0007669"/>
    <property type="project" value="InterPro"/>
</dbReference>
<feature type="transmembrane region" description="Helical" evidence="7">
    <location>
        <begin position="20"/>
        <end position="40"/>
    </location>
</feature>
<evidence type="ECO:0000256" key="2">
    <source>
        <dbReference type="ARBA" id="ARBA00008034"/>
    </source>
</evidence>
<evidence type="ECO:0000256" key="6">
    <source>
        <dbReference type="RuleBase" id="RU003943"/>
    </source>
</evidence>
<dbReference type="EMBL" id="JMSZ01000021">
    <property type="protein sequence ID" value="KDE39981.1"/>
    <property type="molecule type" value="Genomic_DNA"/>
</dbReference>
<feature type="transmembrane region" description="Helical" evidence="7">
    <location>
        <begin position="52"/>
        <end position="74"/>
    </location>
</feature>
<dbReference type="AlphaFoldDB" id="A0A063Y5G4"/>
<dbReference type="PROSITE" id="PS51257">
    <property type="entry name" value="PROKAR_LIPOPROTEIN"/>
    <property type="match status" value="1"/>
</dbReference>
<dbReference type="PANTHER" id="PTHR30477:SF18">
    <property type="entry name" value="METAL TRANSPORT SYSTEM MEMBRANE PROTEIN CT_417-RELATED"/>
    <property type="match status" value="1"/>
</dbReference>
<dbReference type="InterPro" id="IPR037294">
    <property type="entry name" value="ABC_BtuC-like"/>
</dbReference>
<comment type="caution">
    <text evidence="8">The sequence shown here is derived from an EMBL/GenBank/DDBJ whole genome shotgun (WGS) entry which is preliminary data.</text>
</comment>
<protein>
    <submittedName>
        <fullName evidence="8">ABC transporter</fullName>
    </submittedName>
</protein>
<evidence type="ECO:0000256" key="4">
    <source>
        <dbReference type="ARBA" id="ARBA00022989"/>
    </source>
</evidence>
<gene>
    <name evidence="8" type="ORF">ADINL_1618</name>
</gene>
<dbReference type="GO" id="GO:0043190">
    <property type="term" value="C:ATP-binding cassette (ABC) transporter complex"/>
    <property type="evidence" value="ECO:0007669"/>
    <property type="project" value="InterPro"/>
</dbReference>
<feature type="transmembrane region" description="Helical" evidence="7">
    <location>
        <begin position="239"/>
        <end position="259"/>
    </location>
</feature>
<evidence type="ECO:0000256" key="3">
    <source>
        <dbReference type="ARBA" id="ARBA00022692"/>
    </source>
</evidence>
<dbReference type="PATRIC" id="fig|267850.7.peg.1596"/>
<keyword evidence="3 6" id="KW-0812">Transmembrane</keyword>
<dbReference type="CDD" id="cd06550">
    <property type="entry name" value="TM_ABC_iron-siderophores_like"/>
    <property type="match status" value="1"/>
</dbReference>
<feature type="transmembrane region" description="Helical" evidence="7">
    <location>
        <begin position="110"/>
        <end position="129"/>
    </location>
</feature>
<keyword evidence="6" id="KW-0813">Transport</keyword>
<dbReference type="STRING" id="267850.ADINL_1618"/>
<dbReference type="Gene3D" id="1.10.3470.10">
    <property type="entry name" value="ABC transporter involved in vitamin B12 uptake, BtuC"/>
    <property type="match status" value="1"/>
</dbReference>
<keyword evidence="5 7" id="KW-0472">Membrane</keyword>
<dbReference type="OrthoDB" id="9778117at2"/>
<dbReference type="Proteomes" id="UP000027318">
    <property type="component" value="Unassembled WGS sequence"/>
</dbReference>